<name>A0A934QZ44_9BACT</name>
<feature type="transmembrane region" description="Helical" evidence="1">
    <location>
        <begin position="12"/>
        <end position="34"/>
    </location>
</feature>
<sequence>MKIIPQSASARCLLLIALLAAIVVTGPSIIHLIYRSGTSLSLNQLQTEKYYYLTSIENSNAPLSREARARLEAEKMRLLHWFHVRGWSIGEGDEGGSLFRRWRELYLYWKDAHDMEPYPIAGE</sequence>
<evidence type="ECO:0000256" key="1">
    <source>
        <dbReference type="SAM" id="Phobius"/>
    </source>
</evidence>
<dbReference type="EMBL" id="JAENIK010000008">
    <property type="protein sequence ID" value="MBK1815373.1"/>
    <property type="molecule type" value="Genomic_DNA"/>
</dbReference>
<evidence type="ECO:0000313" key="2">
    <source>
        <dbReference type="EMBL" id="MBK1815373.1"/>
    </source>
</evidence>
<evidence type="ECO:0000313" key="3">
    <source>
        <dbReference type="Proteomes" id="UP000600139"/>
    </source>
</evidence>
<keyword evidence="1" id="KW-1133">Transmembrane helix</keyword>
<organism evidence="2 3">
    <name type="scientific">Luteolibacter yonseiensis</name>
    <dbReference type="NCBI Taxonomy" id="1144680"/>
    <lineage>
        <taxon>Bacteria</taxon>
        <taxon>Pseudomonadati</taxon>
        <taxon>Verrucomicrobiota</taxon>
        <taxon>Verrucomicrobiia</taxon>
        <taxon>Verrucomicrobiales</taxon>
        <taxon>Verrucomicrobiaceae</taxon>
        <taxon>Luteolibacter</taxon>
    </lineage>
</organism>
<reference evidence="2" key="1">
    <citation type="submission" date="2021-01" db="EMBL/GenBank/DDBJ databases">
        <title>Modified the classification status of verrucomicrobia.</title>
        <authorList>
            <person name="Feng X."/>
        </authorList>
    </citation>
    <scope>NUCLEOTIDE SEQUENCE</scope>
    <source>
        <strain evidence="2">JCM 18052</strain>
    </source>
</reference>
<keyword evidence="1" id="KW-0472">Membrane</keyword>
<dbReference type="AlphaFoldDB" id="A0A934QZ44"/>
<dbReference type="Proteomes" id="UP000600139">
    <property type="component" value="Unassembled WGS sequence"/>
</dbReference>
<keyword evidence="1" id="KW-0812">Transmembrane</keyword>
<accession>A0A934QZ44</accession>
<proteinExistence type="predicted"/>
<keyword evidence="3" id="KW-1185">Reference proteome</keyword>
<comment type="caution">
    <text evidence="2">The sequence shown here is derived from an EMBL/GenBank/DDBJ whole genome shotgun (WGS) entry which is preliminary data.</text>
</comment>
<dbReference type="RefSeq" id="WP_200350334.1">
    <property type="nucleotide sequence ID" value="NZ_BAABHZ010000012.1"/>
</dbReference>
<protein>
    <submittedName>
        <fullName evidence="2">Uncharacterized protein</fullName>
    </submittedName>
</protein>
<gene>
    <name evidence="2" type="ORF">JIN84_07095</name>
</gene>